<keyword evidence="3" id="KW-0732">Signal</keyword>
<evidence type="ECO:0000313" key="5">
    <source>
        <dbReference type="Proteomes" id="UP000294847"/>
    </source>
</evidence>
<accession>A0A4P7NIN2</accession>
<keyword evidence="2" id="KW-1133">Transmembrane helix</keyword>
<evidence type="ECO:0000256" key="2">
    <source>
        <dbReference type="SAM" id="Phobius"/>
    </source>
</evidence>
<reference evidence="4 5" key="1">
    <citation type="journal article" date="2019" name="Mol. Biol. Evol.">
        <title>Blast fungal genomes show frequent chromosomal changes, gene gains and losses, and effector gene turnover.</title>
        <authorList>
            <person name="Gomez Luciano L.B."/>
            <person name="Jason Tsai I."/>
            <person name="Chuma I."/>
            <person name="Tosa Y."/>
            <person name="Chen Y.H."/>
            <person name="Li J.Y."/>
            <person name="Li M.Y."/>
            <person name="Jade Lu M.Y."/>
            <person name="Nakayashiki H."/>
            <person name="Li W.H."/>
        </authorList>
    </citation>
    <scope>NUCLEOTIDE SEQUENCE [LARGE SCALE GENOMIC DNA]</scope>
    <source>
        <strain evidence="4">MZ5-1-6</strain>
    </source>
</reference>
<evidence type="ECO:0000313" key="4">
    <source>
        <dbReference type="EMBL" id="QBZ61869.1"/>
    </source>
</evidence>
<sequence>MARITILALLLVAFVTLVASSPPTFCKCTCFKNSTIIPLGTGHAPANPPPAPQPTATTTATATAPTDSPDGQKKPAVLLPRAASSSCTQCNRAFCLQYNLPICKGATEKDVVTQCFARDSRKDQLIVWAFILGTGGLLGWAGLKRALEHQQQRREAAGGMGAGVPVGSVGRSGGMGASRRGGGGAGGGQGDRGDYVYVDGDTDQGEGMSSGIRAAGR</sequence>
<dbReference type="PANTHER" id="PTHR36854">
    <property type="entry name" value="CHROMOSOME 9, WHOLE GENOME SHOTGUN SEQUENCE"/>
    <property type="match status" value="1"/>
</dbReference>
<feature type="compositionally biased region" description="Low complexity" evidence="1">
    <location>
        <begin position="54"/>
        <end position="66"/>
    </location>
</feature>
<evidence type="ECO:0000256" key="3">
    <source>
        <dbReference type="SAM" id="SignalP"/>
    </source>
</evidence>
<feature type="compositionally biased region" description="Gly residues" evidence="1">
    <location>
        <begin position="158"/>
        <end position="190"/>
    </location>
</feature>
<feature type="chain" id="PRO_5044247136" evidence="3">
    <location>
        <begin position="21"/>
        <end position="217"/>
    </location>
</feature>
<organism evidence="4 5">
    <name type="scientific">Pyricularia oryzae</name>
    <name type="common">Rice blast fungus</name>
    <name type="synonym">Magnaporthe oryzae</name>
    <dbReference type="NCBI Taxonomy" id="318829"/>
    <lineage>
        <taxon>Eukaryota</taxon>
        <taxon>Fungi</taxon>
        <taxon>Dikarya</taxon>
        <taxon>Ascomycota</taxon>
        <taxon>Pezizomycotina</taxon>
        <taxon>Sordariomycetes</taxon>
        <taxon>Sordariomycetidae</taxon>
        <taxon>Magnaporthales</taxon>
        <taxon>Pyriculariaceae</taxon>
        <taxon>Pyricularia</taxon>
    </lineage>
</organism>
<feature type="region of interest" description="Disordered" evidence="1">
    <location>
        <begin position="41"/>
        <end position="74"/>
    </location>
</feature>
<name>A0A4P7NIN2_PYROR</name>
<feature type="transmembrane region" description="Helical" evidence="2">
    <location>
        <begin position="125"/>
        <end position="143"/>
    </location>
</feature>
<dbReference type="EMBL" id="CP034207">
    <property type="protein sequence ID" value="QBZ61869.1"/>
    <property type="molecule type" value="Genomic_DNA"/>
</dbReference>
<proteinExistence type="predicted"/>
<dbReference type="AlphaFoldDB" id="A0A4P7NIN2"/>
<dbReference type="OMA" id="QGIDFCK"/>
<protein>
    <submittedName>
        <fullName evidence="4">Uncharacterized protein</fullName>
    </submittedName>
</protein>
<feature type="region of interest" description="Disordered" evidence="1">
    <location>
        <begin position="154"/>
        <end position="217"/>
    </location>
</feature>
<keyword evidence="2" id="KW-0472">Membrane</keyword>
<keyword evidence="2" id="KW-0812">Transmembrane</keyword>
<feature type="signal peptide" evidence="3">
    <location>
        <begin position="1"/>
        <end position="20"/>
    </location>
</feature>
<dbReference type="Proteomes" id="UP000294847">
    <property type="component" value="Chromosome 4"/>
</dbReference>
<dbReference type="PANTHER" id="PTHR36854:SF1">
    <property type="entry name" value="TRANSMEMBRANE PROTEIN"/>
    <property type="match status" value="1"/>
</dbReference>
<evidence type="ECO:0000256" key="1">
    <source>
        <dbReference type="SAM" id="MobiDB-lite"/>
    </source>
</evidence>
<gene>
    <name evidence="4" type="ORF">PoMZ_08827</name>
</gene>